<protein>
    <recommendedName>
        <fullName evidence="4">Nephrocystin 3-like N-terminal domain-containing protein</fullName>
    </recommendedName>
</protein>
<proteinExistence type="predicted"/>
<dbReference type="Gene3D" id="3.40.50.300">
    <property type="entry name" value="P-loop containing nucleotide triphosphate hydrolases"/>
    <property type="match status" value="1"/>
</dbReference>
<evidence type="ECO:0000256" key="1">
    <source>
        <dbReference type="ARBA" id="ARBA00022737"/>
    </source>
</evidence>
<dbReference type="PANTHER" id="PTHR10039:SF15">
    <property type="entry name" value="NACHT DOMAIN-CONTAINING PROTEIN"/>
    <property type="match status" value="1"/>
</dbReference>
<dbReference type="PANTHER" id="PTHR10039">
    <property type="entry name" value="AMELOGENIN"/>
    <property type="match status" value="1"/>
</dbReference>
<accession>A0A4Q2DUD3</accession>
<dbReference type="AlphaFoldDB" id="A0A4Q2DUD3"/>
<organism evidence="5 6">
    <name type="scientific">Candolleomyces aberdarensis</name>
    <dbReference type="NCBI Taxonomy" id="2316362"/>
    <lineage>
        <taxon>Eukaryota</taxon>
        <taxon>Fungi</taxon>
        <taxon>Dikarya</taxon>
        <taxon>Basidiomycota</taxon>
        <taxon>Agaricomycotina</taxon>
        <taxon>Agaricomycetes</taxon>
        <taxon>Agaricomycetidae</taxon>
        <taxon>Agaricales</taxon>
        <taxon>Agaricineae</taxon>
        <taxon>Psathyrellaceae</taxon>
        <taxon>Candolleomyces</taxon>
    </lineage>
</organism>
<dbReference type="Gene3D" id="1.25.40.10">
    <property type="entry name" value="Tetratricopeptide repeat domain"/>
    <property type="match status" value="3"/>
</dbReference>
<feature type="region of interest" description="Disordered" evidence="3">
    <location>
        <begin position="590"/>
        <end position="612"/>
    </location>
</feature>
<sequence>MSLLSTRVGELVLRIIRYCSTSSELPFRLVDTLEDMERHLRHFEKRCQEMSQKSLFSCFPHNAAFGKELNEMNEDLHKLESQWAGLLDEQQHVPAADSIGTPNQIIVGPEVLKVNLERERFDALPKQPKLSEMKAVYFARSRDGDIQKICAWILSSTELVLCVQGTAGVGKSTLIEHLSLELRSAGRLGASISLNAFTTKEYGSESMIKMLSHEIGNNHSRAIPSILRAIDECRGTLLTTQVQKYILEPLRSLKHPRPLILIVDAIDEWKDYPSFIKALSCLNSESSIVKFIITSRLDLHTSPLPDIRKISLRTYSLLPVSTKVVEAYLKQGSRDVQWVPGEEPTVDDDVIAKLANLSGGLFLWASTVTSMLMPSFSDLSPHEILRGILQNHSLQGVWGLYQFALNCLFPSLNDRTSFQQYFEAIIALQAPLLEADFASLLGMDVQSIGKIRLTLSALQTRRQPPGSEKTIYPGMALYHLSFLEYVQDMTSVPFAISAFNGHKALGMACLNILSNIDKTLLPNSSSLQDSLSVLPTIQSYAATYWPHHLSSGTPHSGEQWLETPHCSALQEISTKVQGSQWLAWLPDNVQHKQEEPRNSGRETEQAEVDNEETGNTISSVLRRLAGPLDDPVEGSGDRWGFQVACLEVAVRLNPDDVAVWLELGQFYSKIGERSGSPKWFEQAEAAFRGASKRSDEESARLASRHGLANALWSYYSQNRDSRILNEAISLYREMLLLPPAPHLDHITYLTNLASALCFSYDESSDAFALVEAISLRREVLALRKASDSDPDCLAALSDLSSALCSLHECTGDADAIANAVSLGREALSYWSADPDPSSTLAKLGNALCSLYRRNNDVNDLVEAISMCCQALALGPDPNPSHPSPLSSLADTLVSLYGHVADTFFDMISLQYEDLQLPAASDGHSESDRSSTICHLANAFCFLYDRNCDVEALRTGISLYQEALALQQSHPHHFPTLHNLANALSTLHKSDGKSDILSRIASLRRKALELRSKSHPDRPLCLHNLASALCSLYEYEGDVNAFVEAISLIHEALTLQPISHPDRYHSLSLDHLVNALLLRHGQSKSVGVVDEAISARRKLLDHYPLDHPDRARRIGELLSLYHTRFEMTGDGHNHREIQVLEAEYDEWEILG</sequence>
<evidence type="ECO:0000313" key="5">
    <source>
        <dbReference type="EMBL" id="RXW23987.1"/>
    </source>
</evidence>
<name>A0A4Q2DUD3_9AGAR</name>
<keyword evidence="2" id="KW-0175">Coiled coil</keyword>
<gene>
    <name evidence="5" type="ORF">EST38_g1854</name>
</gene>
<dbReference type="OrthoDB" id="3217196at2759"/>
<feature type="compositionally biased region" description="Basic and acidic residues" evidence="3">
    <location>
        <begin position="590"/>
        <end position="604"/>
    </location>
</feature>
<dbReference type="InterPro" id="IPR027417">
    <property type="entry name" value="P-loop_NTPase"/>
</dbReference>
<dbReference type="InterPro" id="IPR056884">
    <property type="entry name" value="NPHP3-like_N"/>
</dbReference>
<comment type="caution">
    <text evidence="5">The sequence shown here is derived from an EMBL/GenBank/DDBJ whole genome shotgun (WGS) entry which is preliminary data.</text>
</comment>
<keyword evidence="1" id="KW-0677">Repeat</keyword>
<evidence type="ECO:0000256" key="3">
    <source>
        <dbReference type="SAM" id="MobiDB-lite"/>
    </source>
</evidence>
<dbReference type="Pfam" id="PF13374">
    <property type="entry name" value="TPR_10"/>
    <property type="match status" value="1"/>
</dbReference>
<keyword evidence="6" id="KW-1185">Reference proteome</keyword>
<feature type="domain" description="Nephrocystin 3-like N-terminal" evidence="4">
    <location>
        <begin position="148"/>
        <end position="296"/>
    </location>
</feature>
<dbReference type="SUPFAM" id="SSF48452">
    <property type="entry name" value="TPR-like"/>
    <property type="match status" value="2"/>
</dbReference>
<dbReference type="EMBL" id="SDEE01000028">
    <property type="protein sequence ID" value="RXW23987.1"/>
    <property type="molecule type" value="Genomic_DNA"/>
</dbReference>
<dbReference type="Proteomes" id="UP000290288">
    <property type="component" value="Unassembled WGS sequence"/>
</dbReference>
<dbReference type="Pfam" id="PF24883">
    <property type="entry name" value="NPHP3_N"/>
    <property type="match status" value="1"/>
</dbReference>
<dbReference type="SUPFAM" id="SSF52540">
    <property type="entry name" value="P-loop containing nucleoside triphosphate hydrolases"/>
    <property type="match status" value="1"/>
</dbReference>
<dbReference type="InterPro" id="IPR011990">
    <property type="entry name" value="TPR-like_helical_dom_sf"/>
</dbReference>
<feature type="coiled-coil region" evidence="2">
    <location>
        <begin position="33"/>
        <end position="89"/>
    </location>
</feature>
<evidence type="ECO:0000256" key="2">
    <source>
        <dbReference type="SAM" id="Coils"/>
    </source>
</evidence>
<reference evidence="5 6" key="1">
    <citation type="submission" date="2019-01" db="EMBL/GenBank/DDBJ databases">
        <title>Draft genome sequence of Psathyrella aberdarensis IHI B618.</title>
        <authorList>
            <person name="Buettner E."/>
            <person name="Kellner H."/>
        </authorList>
    </citation>
    <scope>NUCLEOTIDE SEQUENCE [LARGE SCALE GENOMIC DNA]</scope>
    <source>
        <strain evidence="5 6">IHI B618</strain>
    </source>
</reference>
<evidence type="ECO:0000313" key="6">
    <source>
        <dbReference type="Proteomes" id="UP000290288"/>
    </source>
</evidence>
<evidence type="ECO:0000259" key="4">
    <source>
        <dbReference type="Pfam" id="PF24883"/>
    </source>
</evidence>